<keyword evidence="3" id="KW-0862">Zinc</keyword>
<dbReference type="GO" id="GO:0008270">
    <property type="term" value="F:zinc ion binding"/>
    <property type="evidence" value="ECO:0007669"/>
    <property type="project" value="UniProtKB-KW"/>
</dbReference>
<protein>
    <recommendedName>
        <fullName evidence="4">FLYWCH-type domain-containing protein</fullName>
    </recommendedName>
</protein>
<feature type="domain" description="FLYWCH-type" evidence="4">
    <location>
        <begin position="3"/>
        <end position="59"/>
    </location>
</feature>
<proteinExistence type="predicted"/>
<dbReference type="Proteomes" id="UP001314205">
    <property type="component" value="Unassembled WGS sequence"/>
</dbReference>
<evidence type="ECO:0000256" key="1">
    <source>
        <dbReference type="ARBA" id="ARBA00022723"/>
    </source>
</evidence>
<dbReference type="Gene3D" id="2.20.25.240">
    <property type="match status" value="1"/>
</dbReference>
<reference evidence="5 6" key="1">
    <citation type="submission" date="2023-11" db="EMBL/GenBank/DDBJ databases">
        <authorList>
            <person name="Hedman E."/>
            <person name="Englund M."/>
            <person name="Stromberg M."/>
            <person name="Nyberg Akerstrom W."/>
            <person name="Nylinder S."/>
            <person name="Jareborg N."/>
            <person name="Kallberg Y."/>
            <person name="Kronander E."/>
        </authorList>
    </citation>
    <scope>NUCLEOTIDE SEQUENCE [LARGE SCALE GENOMIC DNA]</scope>
</reference>
<evidence type="ECO:0000313" key="6">
    <source>
        <dbReference type="Proteomes" id="UP001314205"/>
    </source>
</evidence>
<accession>A0AAV1K7R5</accession>
<dbReference type="EMBL" id="CAVLGL010000002">
    <property type="protein sequence ID" value="CAK1579156.1"/>
    <property type="molecule type" value="Genomic_DNA"/>
</dbReference>
<gene>
    <name evidence="5" type="ORF">PARMNEM_LOCUS1136</name>
</gene>
<keyword evidence="6" id="KW-1185">Reference proteome</keyword>
<evidence type="ECO:0000256" key="3">
    <source>
        <dbReference type="ARBA" id="ARBA00022833"/>
    </source>
</evidence>
<evidence type="ECO:0000259" key="4">
    <source>
        <dbReference type="Pfam" id="PF04500"/>
    </source>
</evidence>
<sequence length="66" mass="7796">MLSRDGESLMKLGDFTFTREMCTGDRSCWYCYTHNNHGCPARVYTDRDKLVFAKNFHNHPPTEFFV</sequence>
<keyword evidence="2" id="KW-0863">Zinc-finger</keyword>
<dbReference type="AlphaFoldDB" id="A0AAV1K7R5"/>
<organism evidence="5 6">
    <name type="scientific">Parnassius mnemosyne</name>
    <name type="common">clouded apollo</name>
    <dbReference type="NCBI Taxonomy" id="213953"/>
    <lineage>
        <taxon>Eukaryota</taxon>
        <taxon>Metazoa</taxon>
        <taxon>Ecdysozoa</taxon>
        <taxon>Arthropoda</taxon>
        <taxon>Hexapoda</taxon>
        <taxon>Insecta</taxon>
        <taxon>Pterygota</taxon>
        <taxon>Neoptera</taxon>
        <taxon>Endopterygota</taxon>
        <taxon>Lepidoptera</taxon>
        <taxon>Glossata</taxon>
        <taxon>Ditrysia</taxon>
        <taxon>Papilionoidea</taxon>
        <taxon>Papilionidae</taxon>
        <taxon>Parnassiinae</taxon>
        <taxon>Parnassini</taxon>
        <taxon>Parnassius</taxon>
        <taxon>Driopa</taxon>
    </lineage>
</organism>
<dbReference type="Pfam" id="PF04500">
    <property type="entry name" value="FLYWCH"/>
    <property type="match status" value="1"/>
</dbReference>
<evidence type="ECO:0000256" key="2">
    <source>
        <dbReference type="ARBA" id="ARBA00022771"/>
    </source>
</evidence>
<keyword evidence="1" id="KW-0479">Metal-binding</keyword>
<evidence type="ECO:0000313" key="5">
    <source>
        <dbReference type="EMBL" id="CAK1579156.1"/>
    </source>
</evidence>
<comment type="caution">
    <text evidence="5">The sequence shown here is derived from an EMBL/GenBank/DDBJ whole genome shotgun (WGS) entry which is preliminary data.</text>
</comment>
<name>A0AAV1K7R5_9NEOP</name>
<dbReference type="InterPro" id="IPR007588">
    <property type="entry name" value="Znf_FLYWCH"/>
</dbReference>